<dbReference type="Proteomes" id="UP000240042">
    <property type="component" value="Unassembled WGS sequence"/>
</dbReference>
<feature type="signal peptide" evidence="1">
    <location>
        <begin position="1"/>
        <end position="23"/>
    </location>
</feature>
<accession>A0A1I1D3D4</accession>
<name>A0A1I1D3D4_BREAD</name>
<evidence type="ECO:0000313" key="2">
    <source>
        <dbReference type="EMBL" id="SFB67608.1"/>
    </source>
</evidence>
<organism evidence="2 3">
    <name type="scientific">Brevinema andersonii</name>
    <dbReference type="NCBI Taxonomy" id="34097"/>
    <lineage>
        <taxon>Bacteria</taxon>
        <taxon>Pseudomonadati</taxon>
        <taxon>Spirochaetota</taxon>
        <taxon>Spirochaetia</taxon>
        <taxon>Brevinematales</taxon>
        <taxon>Brevinemataceae</taxon>
        <taxon>Brevinema</taxon>
    </lineage>
</organism>
<keyword evidence="3" id="KW-1185">Reference proteome</keyword>
<sequence>MRKKYFFLLALIFCLSPFDKLQAIGKVFAWRYEGLPSLTLTESVGVTFQKDGLAADIEASRHFITIEDINIPKYSQILQLFVSFDKTNYTSFVVVKFFDTFTDRLLSEISFNETGAVYLESTDLYPNRIYFKIELFGQDIRLRSAGITTEPRTIIEPQNLTLSSEIVYLSNNVLKIQAKLNQEAEVQLYIYDNAGSVSKKIVSGQVYPAGVYEFYWDTNSLILDSGKTFYVWFHARNLRSKPVEYIRNVLVIP</sequence>
<evidence type="ECO:0000256" key="1">
    <source>
        <dbReference type="SAM" id="SignalP"/>
    </source>
</evidence>
<evidence type="ECO:0008006" key="4">
    <source>
        <dbReference type="Google" id="ProtNLM"/>
    </source>
</evidence>
<dbReference type="RefSeq" id="WP_092317038.1">
    <property type="nucleotide sequence ID" value="NZ_FOKY01000001.1"/>
</dbReference>
<dbReference type="AlphaFoldDB" id="A0A1I1D3D4"/>
<dbReference type="STRING" id="34097.SAMN02745150_00083"/>
<gene>
    <name evidence="2" type="ORF">SAMN02745150_00083</name>
</gene>
<reference evidence="3" key="1">
    <citation type="submission" date="2016-10" db="EMBL/GenBank/DDBJ databases">
        <authorList>
            <person name="Varghese N."/>
            <person name="Submissions S."/>
        </authorList>
    </citation>
    <scope>NUCLEOTIDE SEQUENCE [LARGE SCALE GENOMIC DNA]</scope>
    <source>
        <strain evidence="3">ATCC 43811</strain>
    </source>
</reference>
<dbReference type="Gene3D" id="2.60.40.4070">
    <property type="match status" value="1"/>
</dbReference>
<proteinExistence type="predicted"/>
<evidence type="ECO:0000313" key="3">
    <source>
        <dbReference type="Proteomes" id="UP000240042"/>
    </source>
</evidence>
<keyword evidence="1" id="KW-0732">Signal</keyword>
<feature type="chain" id="PRO_5015104642" description="FlgD Ig-like domain-containing protein" evidence="1">
    <location>
        <begin position="24"/>
        <end position="253"/>
    </location>
</feature>
<protein>
    <recommendedName>
        <fullName evidence="4">FlgD Ig-like domain-containing protein</fullName>
    </recommendedName>
</protein>
<dbReference type="EMBL" id="FOKY01000001">
    <property type="protein sequence ID" value="SFB67608.1"/>
    <property type="molecule type" value="Genomic_DNA"/>
</dbReference>